<proteinExistence type="inferred from homology"/>
<dbReference type="InterPro" id="IPR036388">
    <property type="entry name" value="WH-like_DNA-bd_sf"/>
</dbReference>
<keyword evidence="4" id="KW-0804">Transcription</keyword>
<feature type="domain" description="HTH lysR-type" evidence="5">
    <location>
        <begin position="1"/>
        <end position="53"/>
    </location>
</feature>
<dbReference type="Gene3D" id="1.10.10.10">
    <property type="entry name" value="Winged helix-like DNA-binding domain superfamily/Winged helix DNA-binding domain"/>
    <property type="match status" value="1"/>
</dbReference>
<dbReference type="InterPro" id="IPR036390">
    <property type="entry name" value="WH_DNA-bd_sf"/>
</dbReference>
<keyword evidence="7" id="KW-1185">Reference proteome</keyword>
<protein>
    <submittedName>
        <fullName evidence="6">LysR family transcriptional regulator</fullName>
    </submittedName>
</protein>
<comment type="caution">
    <text evidence="6">The sequence shown here is derived from an EMBL/GenBank/DDBJ whole genome shotgun (WGS) entry which is preliminary data.</text>
</comment>
<evidence type="ECO:0000256" key="4">
    <source>
        <dbReference type="ARBA" id="ARBA00023163"/>
    </source>
</evidence>
<evidence type="ECO:0000313" key="7">
    <source>
        <dbReference type="Proteomes" id="UP001595629"/>
    </source>
</evidence>
<keyword evidence="2" id="KW-0805">Transcription regulation</keyword>
<dbReference type="Proteomes" id="UP001595629">
    <property type="component" value="Unassembled WGS sequence"/>
</dbReference>
<dbReference type="RefSeq" id="WP_386737783.1">
    <property type="nucleotide sequence ID" value="NZ_JBHRXI010000049.1"/>
</dbReference>
<dbReference type="PROSITE" id="PS50931">
    <property type="entry name" value="HTH_LYSR"/>
    <property type="match status" value="1"/>
</dbReference>
<reference evidence="7" key="1">
    <citation type="journal article" date="2019" name="Int. J. Syst. Evol. Microbiol.">
        <title>The Global Catalogue of Microorganisms (GCM) 10K type strain sequencing project: providing services to taxonomists for standard genome sequencing and annotation.</title>
        <authorList>
            <consortium name="The Broad Institute Genomics Platform"/>
            <consortium name="The Broad Institute Genome Sequencing Center for Infectious Disease"/>
            <person name="Wu L."/>
            <person name="Ma J."/>
        </authorList>
    </citation>
    <scope>NUCLEOTIDE SEQUENCE [LARGE SCALE GENOMIC DNA]</scope>
    <source>
        <strain evidence="7">KCTC 42911</strain>
    </source>
</reference>
<evidence type="ECO:0000256" key="2">
    <source>
        <dbReference type="ARBA" id="ARBA00023015"/>
    </source>
</evidence>
<dbReference type="PANTHER" id="PTHR30118:SF6">
    <property type="entry name" value="HTH-TYPE TRANSCRIPTIONAL REGULATOR LEUO"/>
    <property type="match status" value="1"/>
</dbReference>
<keyword evidence="3" id="KW-0238">DNA-binding</keyword>
<dbReference type="PRINTS" id="PR00039">
    <property type="entry name" value="HTHLYSR"/>
</dbReference>
<dbReference type="InterPro" id="IPR000847">
    <property type="entry name" value="LysR_HTH_N"/>
</dbReference>
<dbReference type="EMBL" id="JBHRXI010000049">
    <property type="protein sequence ID" value="MFC3616470.1"/>
    <property type="molecule type" value="Genomic_DNA"/>
</dbReference>
<dbReference type="InterPro" id="IPR050389">
    <property type="entry name" value="LysR-type_TF"/>
</dbReference>
<name>A0ABV7TME3_9RHOB</name>
<evidence type="ECO:0000256" key="1">
    <source>
        <dbReference type="ARBA" id="ARBA00009437"/>
    </source>
</evidence>
<dbReference type="SUPFAM" id="SSF46785">
    <property type="entry name" value="Winged helix' DNA-binding domain"/>
    <property type="match status" value="1"/>
</dbReference>
<comment type="similarity">
    <text evidence="1">Belongs to the LysR transcriptional regulatory family.</text>
</comment>
<evidence type="ECO:0000313" key="6">
    <source>
        <dbReference type="EMBL" id="MFC3616470.1"/>
    </source>
</evidence>
<organism evidence="6 7">
    <name type="scientific">Lutimaribacter marinistellae</name>
    <dbReference type="NCBI Taxonomy" id="1820329"/>
    <lineage>
        <taxon>Bacteria</taxon>
        <taxon>Pseudomonadati</taxon>
        <taxon>Pseudomonadota</taxon>
        <taxon>Alphaproteobacteria</taxon>
        <taxon>Rhodobacterales</taxon>
        <taxon>Roseobacteraceae</taxon>
        <taxon>Lutimaribacter</taxon>
    </lineage>
</organism>
<evidence type="ECO:0000256" key="3">
    <source>
        <dbReference type="ARBA" id="ARBA00023125"/>
    </source>
</evidence>
<dbReference type="PANTHER" id="PTHR30118">
    <property type="entry name" value="HTH-TYPE TRANSCRIPTIONAL REGULATOR LEUO-RELATED"/>
    <property type="match status" value="1"/>
</dbReference>
<evidence type="ECO:0000259" key="5">
    <source>
        <dbReference type="PROSITE" id="PS50931"/>
    </source>
</evidence>
<gene>
    <name evidence="6" type="ORF">ACFORG_22225</name>
</gene>
<accession>A0ABV7TME3</accession>
<sequence>MKYDLNLLAVFDAIMQEQNVTAAASRLGLSQSAVSAALARLRAAFDDELFLRA</sequence>
<dbReference type="Pfam" id="PF00126">
    <property type="entry name" value="HTH_1"/>
    <property type="match status" value="1"/>
</dbReference>